<dbReference type="AlphaFoldDB" id="X1ABW5"/>
<evidence type="ECO:0000313" key="1">
    <source>
        <dbReference type="EMBL" id="GAG79379.1"/>
    </source>
</evidence>
<reference evidence="1" key="1">
    <citation type="journal article" date="2014" name="Front. Microbiol.">
        <title>High frequency of phylogenetically diverse reductive dehalogenase-homologous genes in deep subseafloor sedimentary metagenomes.</title>
        <authorList>
            <person name="Kawai M."/>
            <person name="Futagami T."/>
            <person name="Toyoda A."/>
            <person name="Takaki Y."/>
            <person name="Nishi S."/>
            <person name="Hori S."/>
            <person name="Arai W."/>
            <person name="Tsubouchi T."/>
            <person name="Morono Y."/>
            <person name="Uchiyama I."/>
            <person name="Ito T."/>
            <person name="Fujiyama A."/>
            <person name="Inagaki F."/>
            <person name="Takami H."/>
        </authorList>
    </citation>
    <scope>NUCLEOTIDE SEQUENCE</scope>
    <source>
        <strain evidence="1">Expedition CK06-06</strain>
    </source>
</reference>
<feature type="non-terminal residue" evidence="1">
    <location>
        <position position="56"/>
    </location>
</feature>
<name>X1ABW5_9ZZZZ</name>
<organism evidence="1">
    <name type="scientific">marine sediment metagenome</name>
    <dbReference type="NCBI Taxonomy" id="412755"/>
    <lineage>
        <taxon>unclassified sequences</taxon>
        <taxon>metagenomes</taxon>
        <taxon>ecological metagenomes</taxon>
    </lineage>
</organism>
<accession>X1ABW5</accession>
<protein>
    <submittedName>
        <fullName evidence="1">Uncharacterized protein</fullName>
    </submittedName>
</protein>
<sequence length="56" mass="6690">MARDMSLQLIPDWYTTMTTYYSFPWFTYDSCVVRWTLTQNGDTGYLRAYYRSPGVV</sequence>
<dbReference type="EMBL" id="BART01013637">
    <property type="protein sequence ID" value="GAG79379.1"/>
    <property type="molecule type" value="Genomic_DNA"/>
</dbReference>
<comment type="caution">
    <text evidence="1">The sequence shown here is derived from an EMBL/GenBank/DDBJ whole genome shotgun (WGS) entry which is preliminary data.</text>
</comment>
<proteinExistence type="predicted"/>
<gene>
    <name evidence="1" type="ORF">S01H4_27760</name>
</gene>